<protein>
    <recommendedName>
        <fullName evidence="7">Tyrosine phosphatase</fullName>
    </recommendedName>
</protein>
<dbReference type="PROSITE" id="PS50056">
    <property type="entry name" value="TYR_PHOSPHATASE_2"/>
    <property type="match status" value="1"/>
</dbReference>
<dbReference type="FunFam" id="3.90.190.10:FF:000226">
    <property type="entry name" value="Riok-3"/>
    <property type="match status" value="1"/>
</dbReference>
<dbReference type="SUPFAM" id="SSF52799">
    <property type="entry name" value="(Phosphotyrosine protein) phosphatases II"/>
    <property type="match status" value="1"/>
</dbReference>
<dbReference type="Pfam" id="PF00102">
    <property type="entry name" value="Y_phosphatase"/>
    <property type="match status" value="1"/>
</dbReference>
<sequence length="399" mass="44020">PPPLPPPLIPIVALPEMRPDAPVDYDGDALSTAISIVAFLFVPLGALAYCAGGKSNSGGRVVDTSQKSKSVTKSTMSSMGAANAATIPDGSPGAAKSDDFRPQWTTQFLETQTPNSLGKEFIAQLQHYVAPGRTQIVFESHLTANRYNDIPCFDQDRIILKGPTDYINANYMHAPDGVKYIATQGPLPETRNEFWQMVVQEEVLIILQLCKFVEGYGVEKCAEYWPAGEKDTATTLDRFTIRKIDKREEIAPGTVKTKLRIESKTVNRTIQHIYCDSWPDQLAPSDPAIIIKIWNYIKANRDTGPVVVHCSAGVGRTATFIGISYGVEMLKKQGGNIIDIVKEMRKSRPKAVQTHIQYGFLHAALLELFIQQNLVPRSDKATAFFEAFKNSAEMQASNK</sequence>
<dbReference type="Proteomes" id="UP001432027">
    <property type="component" value="Unassembled WGS sequence"/>
</dbReference>
<feature type="domain" description="Tyrosine specific protein phosphatases" evidence="4">
    <location>
        <begin position="291"/>
        <end position="359"/>
    </location>
</feature>
<dbReference type="EMBL" id="BTSX01000003">
    <property type="protein sequence ID" value="GMS89737.1"/>
    <property type="molecule type" value="Genomic_DNA"/>
</dbReference>
<evidence type="ECO:0000256" key="2">
    <source>
        <dbReference type="SAM" id="Phobius"/>
    </source>
</evidence>
<dbReference type="InterPro" id="IPR000242">
    <property type="entry name" value="PTP_cat"/>
</dbReference>
<dbReference type="SMART" id="SM00194">
    <property type="entry name" value="PTPc"/>
    <property type="match status" value="1"/>
</dbReference>
<dbReference type="PRINTS" id="PR00700">
    <property type="entry name" value="PRTYPHPHTASE"/>
</dbReference>
<dbReference type="CDD" id="cd00047">
    <property type="entry name" value="PTPc"/>
    <property type="match status" value="1"/>
</dbReference>
<dbReference type="InterPro" id="IPR052782">
    <property type="entry name" value="Oocyte-zygote_transition_reg"/>
</dbReference>
<dbReference type="Gene3D" id="3.90.190.10">
    <property type="entry name" value="Protein tyrosine phosphatase superfamily"/>
    <property type="match status" value="1"/>
</dbReference>
<feature type="region of interest" description="Disordered" evidence="1">
    <location>
        <begin position="55"/>
        <end position="99"/>
    </location>
</feature>
<feature type="compositionally biased region" description="Low complexity" evidence="1">
    <location>
        <begin position="61"/>
        <end position="78"/>
    </location>
</feature>
<gene>
    <name evidence="5" type="ORF">PENTCL1PPCAC_11912</name>
</gene>
<dbReference type="PROSITE" id="PS00383">
    <property type="entry name" value="TYR_PHOSPHATASE_1"/>
    <property type="match status" value="1"/>
</dbReference>
<keyword evidence="6" id="KW-1185">Reference proteome</keyword>
<evidence type="ECO:0000313" key="6">
    <source>
        <dbReference type="Proteomes" id="UP001432027"/>
    </source>
</evidence>
<dbReference type="AlphaFoldDB" id="A0AAV5T449"/>
<dbReference type="PANTHER" id="PTHR46163:SF10">
    <property type="entry name" value="PROTEIN-TYROSINE PHOSPHATASE-RELATED"/>
    <property type="match status" value="1"/>
</dbReference>
<accession>A0AAV5T449</accession>
<feature type="domain" description="Tyrosine-protein phosphatase" evidence="3">
    <location>
        <begin position="145"/>
        <end position="368"/>
    </location>
</feature>
<evidence type="ECO:0000259" key="4">
    <source>
        <dbReference type="PROSITE" id="PS50056"/>
    </source>
</evidence>
<evidence type="ECO:0008006" key="7">
    <source>
        <dbReference type="Google" id="ProtNLM"/>
    </source>
</evidence>
<proteinExistence type="predicted"/>
<evidence type="ECO:0000313" key="5">
    <source>
        <dbReference type="EMBL" id="GMS89737.1"/>
    </source>
</evidence>
<comment type="caution">
    <text evidence="5">The sequence shown here is derived from an EMBL/GenBank/DDBJ whole genome shotgun (WGS) entry which is preliminary data.</text>
</comment>
<dbReference type="GO" id="GO:0004725">
    <property type="term" value="F:protein tyrosine phosphatase activity"/>
    <property type="evidence" value="ECO:0007669"/>
    <property type="project" value="InterPro"/>
</dbReference>
<dbReference type="InterPro" id="IPR016130">
    <property type="entry name" value="Tyr_Pase_AS"/>
</dbReference>
<dbReference type="PROSITE" id="PS50055">
    <property type="entry name" value="TYR_PHOSPHATASE_PTP"/>
    <property type="match status" value="1"/>
</dbReference>
<dbReference type="PANTHER" id="PTHR46163">
    <property type="entry name" value="TYROSINE-PROTEIN PHOSPHATASE-RELATED"/>
    <property type="match status" value="1"/>
</dbReference>
<evidence type="ECO:0000259" key="3">
    <source>
        <dbReference type="PROSITE" id="PS50055"/>
    </source>
</evidence>
<dbReference type="InterPro" id="IPR000387">
    <property type="entry name" value="Tyr_Pase_dom"/>
</dbReference>
<organism evidence="5 6">
    <name type="scientific">Pristionchus entomophagus</name>
    <dbReference type="NCBI Taxonomy" id="358040"/>
    <lineage>
        <taxon>Eukaryota</taxon>
        <taxon>Metazoa</taxon>
        <taxon>Ecdysozoa</taxon>
        <taxon>Nematoda</taxon>
        <taxon>Chromadorea</taxon>
        <taxon>Rhabditida</taxon>
        <taxon>Rhabditina</taxon>
        <taxon>Diplogasteromorpha</taxon>
        <taxon>Diplogasteroidea</taxon>
        <taxon>Neodiplogasteridae</taxon>
        <taxon>Pristionchus</taxon>
    </lineage>
</organism>
<dbReference type="InterPro" id="IPR003595">
    <property type="entry name" value="Tyr_Pase_cat"/>
</dbReference>
<dbReference type="SMART" id="SM00404">
    <property type="entry name" value="PTPc_motif"/>
    <property type="match status" value="1"/>
</dbReference>
<name>A0AAV5T449_9BILA</name>
<dbReference type="InterPro" id="IPR029021">
    <property type="entry name" value="Prot-tyrosine_phosphatase-like"/>
</dbReference>
<reference evidence="5" key="1">
    <citation type="submission" date="2023-10" db="EMBL/GenBank/DDBJ databases">
        <title>Genome assembly of Pristionchus species.</title>
        <authorList>
            <person name="Yoshida K."/>
            <person name="Sommer R.J."/>
        </authorList>
    </citation>
    <scope>NUCLEOTIDE SEQUENCE</scope>
    <source>
        <strain evidence="5">RS0144</strain>
    </source>
</reference>
<feature type="non-terminal residue" evidence="5">
    <location>
        <position position="1"/>
    </location>
</feature>
<keyword evidence="2" id="KW-0812">Transmembrane</keyword>
<keyword evidence="2" id="KW-1133">Transmembrane helix</keyword>
<evidence type="ECO:0000256" key="1">
    <source>
        <dbReference type="SAM" id="MobiDB-lite"/>
    </source>
</evidence>
<feature type="transmembrane region" description="Helical" evidence="2">
    <location>
        <begin position="29"/>
        <end position="50"/>
    </location>
</feature>
<keyword evidence="2" id="KW-0472">Membrane</keyword>